<organism evidence="1 2">
    <name type="scientific">Prorocentrum cordatum</name>
    <dbReference type="NCBI Taxonomy" id="2364126"/>
    <lineage>
        <taxon>Eukaryota</taxon>
        <taxon>Sar</taxon>
        <taxon>Alveolata</taxon>
        <taxon>Dinophyceae</taxon>
        <taxon>Prorocentrales</taxon>
        <taxon>Prorocentraceae</taxon>
        <taxon>Prorocentrum</taxon>
    </lineage>
</organism>
<dbReference type="EMBL" id="CAUYUJ010015645">
    <property type="protein sequence ID" value="CAK0856528.1"/>
    <property type="molecule type" value="Genomic_DNA"/>
</dbReference>
<comment type="caution">
    <text evidence="1">The sequence shown here is derived from an EMBL/GenBank/DDBJ whole genome shotgun (WGS) entry which is preliminary data.</text>
</comment>
<feature type="non-terminal residue" evidence="1">
    <location>
        <position position="130"/>
    </location>
</feature>
<accession>A0ABN9UB30</accession>
<protein>
    <submittedName>
        <fullName evidence="1">Uncharacterized protein</fullName>
    </submittedName>
</protein>
<dbReference type="Proteomes" id="UP001189429">
    <property type="component" value="Unassembled WGS sequence"/>
</dbReference>
<keyword evidence="2" id="KW-1185">Reference proteome</keyword>
<gene>
    <name evidence="1" type="ORF">PCOR1329_LOCUS46909</name>
</gene>
<evidence type="ECO:0000313" key="1">
    <source>
        <dbReference type="EMBL" id="CAK0856528.1"/>
    </source>
</evidence>
<name>A0ABN9UB30_9DINO</name>
<proteinExistence type="predicted"/>
<evidence type="ECO:0000313" key="2">
    <source>
        <dbReference type="Proteomes" id="UP001189429"/>
    </source>
</evidence>
<reference evidence="1" key="1">
    <citation type="submission" date="2023-10" db="EMBL/GenBank/DDBJ databases">
        <authorList>
            <person name="Chen Y."/>
            <person name="Shah S."/>
            <person name="Dougan E. K."/>
            <person name="Thang M."/>
            <person name="Chan C."/>
        </authorList>
    </citation>
    <scope>NUCLEOTIDE SEQUENCE [LARGE SCALE GENOMIC DNA]</scope>
</reference>
<sequence length="130" mass="15036">MSGYYSGMRKFALGGKGWTIVLGTTASLSYIRARDRWQHEDNSQPHQHLENERGDAVRFKDQPQLPQHEDIVLRVWRQLPAVPLPNLYVAGGLLSALWAYRMWGAFSRLMVVRYSDIGYQLRRPDVLAHK</sequence>